<comment type="caution">
    <text evidence="5">The sequence shown here is derived from an EMBL/GenBank/DDBJ whole genome shotgun (WGS) entry which is preliminary data.</text>
</comment>
<evidence type="ECO:0000256" key="1">
    <source>
        <dbReference type="ARBA" id="ARBA00022723"/>
    </source>
</evidence>
<reference evidence="5 6" key="1">
    <citation type="submission" date="2023-12" db="EMBL/GenBank/DDBJ databases">
        <title>A high-quality genome assembly for Dillenia turbinata (Dilleniales).</title>
        <authorList>
            <person name="Chanderbali A."/>
        </authorList>
    </citation>
    <scope>NUCLEOTIDE SEQUENCE [LARGE SCALE GENOMIC DNA]</scope>
    <source>
        <strain evidence="5">LSX21</strain>
        <tissue evidence="5">Leaf</tissue>
    </source>
</reference>
<sequence length="336" mass="37331">MGELSTLAKARRELEELYVGVPDESVNLTFQDLAEVKQSMAHTQAHDQKRKTNSSCTSTAMSTVMDTIQETPTPAALNRFPSLDFRRGLQNQTPSLQVQRLDDSILHAGHHHRHTNRGTEFRDRATSPMMNSPRRNAPAVSHAMEASSLAAYARDYDDVDGDLSRATAALPNDTVGLARRRPGIPHSNICTVCSSYIYFFRHRCLVCGRVYCRHCVSIGMGEMTEGRKCVECLGRRFSQRYIRRAGQIGCCMRYPGTVKMQELEWAEKGPRRSGGERGDAHGRSRMMMSALSGSRSPITPTARAHVRATSSSPPSLVMNSSSYSPHSPVTHHPIPF</sequence>
<dbReference type="CDD" id="cd00065">
    <property type="entry name" value="FYVE_like_SF"/>
    <property type="match status" value="1"/>
</dbReference>
<evidence type="ECO:0000313" key="6">
    <source>
        <dbReference type="Proteomes" id="UP001370490"/>
    </source>
</evidence>
<dbReference type="AlphaFoldDB" id="A0AAN8VBR0"/>
<evidence type="ECO:0000313" key="5">
    <source>
        <dbReference type="EMBL" id="KAK6927191.1"/>
    </source>
</evidence>
<name>A0AAN8VBR0_9MAGN</name>
<dbReference type="InterPro" id="IPR011011">
    <property type="entry name" value="Znf_FYVE_PHD"/>
</dbReference>
<accession>A0AAN8VBR0</accession>
<dbReference type="SUPFAM" id="SSF57903">
    <property type="entry name" value="FYVE/PHD zinc finger"/>
    <property type="match status" value="1"/>
</dbReference>
<evidence type="ECO:0000256" key="4">
    <source>
        <dbReference type="SAM" id="MobiDB-lite"/>
    </source>
</evidence>
<feature type="compositionally biased region" description="Low complexity" evidence="4">
    <location>
        <begin position="310"/>
        <end position="325"/>
    </location>
</feature>
<keyword evidence="3" id="KW-0862">Zinc</keyword>
<keyword evidence="1" id="KW-0479">Metal-binding</keyword>
<evidence type="ECO:0008006" key="7">
    <source>
        <dbReference type="Google" id="ProtNLM"/>
    </source>
</evidence>
<feature type="region of interest" description="Disordered" evidence="4">
    <location>
        <begin position="109"/>
        <end position="136"/>
    </location>
</feature>
<dbReference type="InterPro" id="IPR053057">
    <property type="entry name" value="XLG_GTP-binding"/>
</dbReference>
<keyword evidence="6" id="KW-1185">Reference proteome</keyword>
<feature type="region of interest" description="Disordered" evidence="4">
    <location>
        <begin position="290"/>
        <end position="336"/>
    </location>
</feature>
<dbReference type="PANTHER" id="PTHR36486">
    <property type="entry name" value="OS01G0977800 PROTEIN"/>
    <property type="match status" value="1"/>
</dbReference>
<protein>
    <recommendedName>
        <fullName evidence="7">FYVE-type domain-containing protein</fullName>
    </recommendedName>
</protein>
<proteinExistence type="predicted"/>
<dbReference type="Proteomes" id="UP001370490">
    <property type="component" value="Unassembled WGS sequence"/>
</dbReference>
<gene>
    <name evidence="5" type="ORF">RJ641_008910</name>
</gene>
<evidence type="ECO:0000256" key="2">
    <source>
        <dbReference type="ARBA" id="ARBA00022771"/>
    </source>
</evidence>
<dbReference type="EMBL" id="JBAMMX010000015">
    <property type="protein sequence ID" value="KAK6927191.1"/>
    <property type="molecule type" value="Genomic_DNA"/>
</dbReference>
<keyword evidence="2" id="KW-0863">Zinc-finger</keyword>
<evidence type="ECO:0000256" key="3">
    <source>
        <dbReference type="ARBA" id="ARBA00022833"/>
    </source>
</evidence>
<organism evidence="5 6">
    <name type="scientific">Dillenia turbinata</name>
    <dbReference type="NCBI Taxonomy" id="194707"/>
    <lineage>
        <taxon>Eukaryota</taxon>
        <taxon>Viridiplantae</taxon>
        <taxon>Streptophyta</taxon>
        <taxon>Embryophyta</taxon>
        <taxon>Tracheophyta</taxon>
        <taxon>Spermatophyta</taxon>
        <taxon>Magnoliopsida</taxon>
        <taxon>eudicotyledons</taxon>
        <taxon>Gunneridae</taxon>
        <taxon>Pentapetalae</taxon>
        <taxon>Dilleniales</taxon>
        <taxon>Dilleniaceae</taxon>
        <taxon>Dillenia</taxon>
    </lineage>
</organism>
<dbReference type="PANTHER" id="PTHR36486:SF2">
    <property type="entry name" value="OS01G0977800 PROTEIN"/>
    <property type="match status" value="1"/>
</dbReference>
<dbReference type="GO" id="GO:0008270">
    <property type="term" value="F:zinc ion binding"/>
    <property type="evidence" value="ECO:0007669"/>
    <property type="project" value="UniProtKB-KW"/>
</dbReference>